<evidence type="ECO:0000259" key="2">
    <source>
        <dbReference type="Pfam" id="PF20229"/>
    </source>
</evidence>
<accession>A0A7I9VV24</accession>
<evidence type="ECO:0000313" key="3">
    <source>
        <dbReference type="EMBL" id="GFG49281.1"/>
    </source>
</evidence>
<evidence type="ECO:0000256" key="1">
    <source>
        <dbReference type="SAM" id="Coils"/>
    </source>
</evidence>
<organism evidence="3 4">
    <name type="scientific">Mycolicibacterium agri</name>
    <name type="common">Mycobacterium agri</name>
    <dbReference type="NCBI Taxonomy" id="36811"/>
    <lineage>
        <taxon>Bacteria</taxon>
        <taxon>Bacillati</taxon>
        <taxon>Actinomycetota</taxon>
        <taxon>Actinomycetes</taxon>
        <taxon>Mycobacteriales</taxon>
        <taxon>Mycobacteriaceae</taxon>
        <taxon>Mycolicibacterium</taxon>
    </lineage>
</organism>
<protein>
    <recommendedName>
        <fullName evidence="2">ChrB N-terminal domain-containing protein</fullName>
    </recommendedName>
</protein>
<reference evidence="3 4" key="1">
    <citation type="journal article" date="2019" name="Emerg. Microbes Infect.">
        <title>Comprehensive subspecies identification of 175 nontuberculous mycobacteria species based on 7547 genomic profiles.</title>
        <authorList>
            <person name="Matsumoto Y."/>
            <person name="Kinjo T."/>
            <person name="Motooka D."/>
            <person name="Nabeya D."/>
            <person name="Jung N."/>
            <person name="Uechi K."/>
            <person name="Horii T."/>
            <person name="Iida T."/>
            <person name="Fujita J."/>
            <person name="Nakamura S."/>
        </authorList>
    </citation>
    <scope>NUCLEOTIDE SEQUENCE [LARGE SCALE GENOMIC DNA]</scope>
    <source>
        <strain evidence="3 4">JCM 6377</strain>
    </source>
</reference>
<proteinExistence type="predicted"/>
<name>A0A7I9VV24_MYCAG</name>
<dbReference type="EMBL" id="BLKS01000001">
    <property type="protein sequence ID" value="GFG49281.1"/>
    <property type="molecule type" value="Genomic_DNA"/>
</dbReference>
<gene>
    <name evidence="3" type="ORF">MAGR_07220</name>
</gene>
<feature type="domain" description="ChrB N-terminal" evidence="2">
    <location>
        <begin position="1"/>
        <end position="136"/>
    </location>
</feature>
<dbReference type="Proteomes" id="UP000465302">
    <property type="component" value="Unassembled WGS sequence"/>
</dbReference>
<keyword evidence="1" id="KW-0175">Coiled coil</keyword>
<dbReference type="InterPro" id="IPR046858">
    <property type="entry name" value="ChrB_N"/>
</dbReference>
<feature type="coiled-coil region" evidence="1">
    <location>
        <begin position="81"/>
        <end position="129"/>
    </location>
</feature>
<evidence type="ECO:0000313" key="4">
    <source>
        <dbReference type="Proteomes" id="UP000465302"/>
    </source>
</evidence>
<dbReference type="AlphaFoldDB" id="A0A7I9VV24"/>
<dbReference type="Pfam" id="PF20229">
    <property type="entry name" value="ChrB_N"/>
    <property type="match status" value="1"/>
</dbReference>
<comment type="caution">
    <text evidence="3">The sequence shown here is derived from an EMBL/GenBank/DDBJ whole genome shotgun (WGS) entry which is preliminary data.</text>
</comment>
<sequence>MPDLPVFDDGVQRVLELVRRGDGEVVTLAAAGRDESDNARLETMFTSARQEEWSEFLAECHKFDAEIDKEIGKGKLTVAELEEEEQSLDRLRRWYREIKLRDVFSAPEARQAEQQLKRCAERLEDYTERVFQAAHGTNDEGLV</sequence>